<dbReference type="Pfam" id="PF14604">
    <property type="entry name" value="SH3_9"/>
    <property type="match status" value="1"/>
</dbReference>
<keyword evidence="8" id="KW-0675">Receptor</keyword>
<dbReference type="InterPro" id="IPR036116">
    <property type="entry name" value="FN3_sf"/>
</dbReference>
<dbReference type="InterPro" id="IPR013783">
    <property type="entry name" value="Ig-like_fold"/>
</dbReference>
<reference evidence="8 9" key="1">
    <citation type="journal article" date="2018" name="Sci. Rep.">
        <title>Genomic signatures of local adaptation to the degree of environmental predictability in rotifers.</title>
        <authorList>
            <person name="Franch-Gras L."/>
            <person name="Hahn C."/>
            <person name="Garcia-Roger E.M."/>
            <person name="Carmona M.J."/>
            <person name="Serra M."/>
            <person name="Gomez A."/>
        </authorList>
    </citation>
    <scope>NUCLEOTIDE SEQUENCE [LARGE SCALE GENOMIC DNA]</scope>
    <source>
        <strain evidence="8">HYR1</strain>
    </source>
</reference>
<protein>
    <submittedName>
        <fullName evidence="8">Peripheral-type benzodiazepine receptor-associated 1-like isoform X1</fullName>
    </submittedName>
</protein>
<dbReference type="Proteomes" id="UP000276133">
    <property type="component" value="Unassembled WGS sequence"/>
</dbReference>
<dbReference type="PANTHER" id="PTHR14234:SF19">
    <property type="entry name" value="RIM-BINDING PROTEIN, ISOFORM F"/>
    <property type="match status" value="1"/>
</dbReference>
<keyword evidence="3" id="KW-0677">Repeat</keyword>
<evidence type="ECO:0000313" key="9">
    <source>
        <dbReference type="Proteomes" id="UP000276133"/>
    </source>
</evidence>
<dbReference type="FunFam" id="2.30.30.40:FF:000016">
    <property type="entry name" value="RIMS-binding protein 2 isoform X2"/>
    <property type="match status" value="1"/>
</dbReference>
<dbReference type="AlphaFoldDB" id="A0A3M7SC93"/>
<organism evidence="8 9">
    <name type="scientific">Brachionus plicatilis</name>
    <name type="common">Marine rotifer</name>
    <name type="synonym">Brachionus muelleri</name>
    <dbReference type="NCBI Taxonomy" id="10195"/>
    <lineage>
        <taxon>Eukaryota</taxon>
        <taxon>Metazoa</taxon>
        <taxon>Spiralia</taxon>
        <taxon>Gnathifera</taxon>
        <taxon>Rotifera</taxon>
        <taxon>Eurotatoria</taxon>
        <taxon>Monogononta</taxon>
        <taxon>Pseudotrocha</taxon>
        <taxon>Ploima</taxon>
        <taxon>Brachionidae</taxon>
        <taxon>Brachionus</taxon>
    </lineage>
</organism>
<dbReference type="GO" id="GO:0045202">
    <property type="term" value="C:synapse"/>
    <property type="evidence" value="ECO:0007669"/>
    <property type="project" value="GOC"/>
</dbReference>
<feature type="domain" description="SH3" evidence="6">
    <location>
        <begin position="412"/>
        <end position="479"/>
    </location>
</feature>
<evidence type="ECO:0000313" key="8">
    <source>
        <dbReference type="EMBL" id="RNA33453.1"/>
    </source>
</evidence>
<evidence type="ECO:0000256" key="3">
    <source>
        <dbReference type="ARBA" id="ARBA00022737"/>
    </source>
</evidence>
<sequence>MPPKLEVFLNLDRSFAPSNLAVHNLSQASAIVSWWPSSSQFSHIISIDSIEHRTLRPGVYRFKLSGLLPDTSHLITITAQIHNHANELNSNYAASIEFRTLASRCLAQPTDLSIDKEPNETDAFCLSWNPVISLPNQMSNGIAVGGYSIYLDGTRVHQILNPTASSVSLSSKLLMGAKTLTLRTLSLDGNSESKDSEPVKLSKNFLEDIRKAGQLHRPKAVPAEPVKRGPAQMPKLTDANRKKKPESRPSVDNEADLYENNRSSVVPVSGVKKSSRQSSPSSSVGGASNYRVFIALFDYDPLKMSPNTDSCQEELPFKKGQLIKIYGEQDSDGFFYGESNGRSGFIPCNMVSEVQADEQEVVGRLIDSEEKSKRKTSVGQKSPQTKSKVPSAKQAKSMKQQDQQFVPIGKYSKCKTMVALYDYDPQSLSPNMDADAELAFKTGQIITVYDDMDEDGFFVGELNGKRGLVPSNFLQPLDQSSQYVDKK</sequence>
<name>A0A3M7SC93_BRAPC</name>
<evidence type="ECO:0000256" key="5">
    <source>
        <dbReference type="SAM" id="MobiDB-lite"/>
    </source>
</evidence>
<dbReference type="PROSITE" id="PS50853">
    <property type="entry name" value="FN3"/>
    <property type="match status" value="1"/>
</dbReference>
<feature type="region of interest" description="Disordered" evidence="5">
    <location>
        <begin position="213"/>
        <end position="285"/>
    </location>
</feature>
<evidence type="ECO:0000259" key="6">
    <source>
        <dbReference type="PROSITE" id="PS50002"/>
    </source>
</evidence>
<dbReference type="PANTHER" id="PTHR14234">
    <property type="entry name" value="RIM BINDING PROTEIN-RELATED"/>
    <property type="match status" value="1"/>
</dbReference>
<comment type="similarity">
    <text evidence="1">Belongs to the RIMBP family.</text>
</comment>
<dbReference type="CDD" id="cd12013">
    <property type="entry name" value="SH3_RIM-BP_3"/>
    <property type="match status" value="1"/>
</dbReference>
<evidence type="ECO:0000256" key="2">
    <source>
        <dbReference type="ARBA" id="ARBA00022443"/>
    </source>
</evidence>
<dbReference type="InterPro" id="IPR003961">
    <property type="entry name" value="FN3_dom"/>
</dbReference>
<keyword evidence="2 4" id="KW-0728">SH3 domain</keyword>
<proteinExistence type="inferred from homology"/>
<dbReference type="InterPro" id="IPR040325">
    <property type="entry name" value="RIMBP1/2/3"/>
</dbReference>
<dbReference type="Gene3D" id="2.60.40.10">
    <property type="entry name" value="Immunoglobulins"/>
    <property type="match status" value="2"/>
</dbReference>
<dbReference type="CDD" id="cd12012">
    <property type="entry name" value="SH3_RIM-BP_2"/>
    <property type="match status" value="1"/>
</dbReference>
<evidence type="ECO:0000259" key="7">
    <source>
        <dbReference type="PROSITE" id="PS50853"/>
    </source>
</evidence>
<dbReference type="InterPro" id="IPR035753">
    <property type="entry name" value="RIM-BP_SH3_2"/>
</dbReference>
<dbReference type="SUPFAM" id="SSF49265">
    <property type="entry name" value="Fibronectin type III"/>
    <property type="match status" value="1"/>
</dbReference>
<keyword evidence="9" id="KW-1185">Reference proteome</keyword>
<feature type="domain" description="SH3" evidence="6">
    <location>
        <begin position="288"/>
        <end position="356"/>
    </location>
</feature>
<dbReference type="STRING" id="10195.A0A3M7SC93"/>
<feature type="domain" description="Fibronectin type-III" evidence="7">
    <location>
        <begin position="16"/>
        <end position="103"/>
    </location>
</feature>
<dbReference type="SUPFAM" id="SSF50044">
    <property type="entry name" value="SH3-domain"/>
    <property type="match status" value="2"/>
</dbReference>
<feature type="compositionally biased region" description="Polar residues" evidence="5">
    <location>
        <begin position="377"/>
        <end position="388"/>
    </location>
</feature>
<comment type="caution">
    <text evidence="8">The sequence shown here is derived from an EMBL/GenBank/DDBJ whole genome shotgun (WGS) entry which is preliminary data.</text>
</comment>
<dbReference type="OrthoDB" id="4158657at2759"/>
<dbReference type="InterPro" id="IPR035755">
    <property type="entry name" value="RIM-BP_SH3_3"/>
</dbReference>
<dbReference type="GO" id="GO:0007274">
    <property type="term" value="P:neuromuscular synaptic transmission"/>
    <property type="evidence" value="ECO:0007669"/>
    <property type="project" value="TreeGrafter"/>
</dbReference>
<dbReference type="SMART" id="SM00326">
    <property type="entry name" value="SH3"/>
    <property type="match status" value="2"/>
</dbReference>
<dbReference type="PROSITE" id="PS50002">
    <property type="entry name" value="SH3"/>
    <property type="match status" value="2"/>
</dbReference>
<dbReference type="Pfam" id="PF25523">
    <property type="entry name" value="Ig_RIMBP2"/>
    <property type="match status" value="1"/>
</dbReference>
<dbReference type="Gene3D" id="2.30.30.40">
    <property type="entry name" value="SH3 Domains"/>
    <property type="match status" value="2"/>
</dbReference>
<evidence type="ECO:0000256" key="4">
    <source>
        <dbReference type="PROSITE-ProRule" id="PRU00192"/>
    </source>
</evidence>
<feature type="region of interest" description="Disordered" evidence="5">
    <location>
        <begin position="367"/>
        <end position="403"/>
    </location>
</feature>
<dbReference type="PRINTS" id="PR00452">
    <property type="entry name" value="SH3DOMAIN"/>
</dbReference>
<dbReference type="Pfam" id="PF07653">
    <property type="entry name" value="SH3_2"/>
    <property type="match status" value="1"/>
</dbReference>
<dbReference type="InterPro" id="IPR057884">
    <property type="entry name" value="FN3_RIM-BP1/2/3"/>
</dbReference>
<feature type="compositionally biased region" description="Low complexity" evidence="5">
    <location>
        <begin position="263"/>
        <end position="285"/>
    </location>
</feature>
<accession>A0A3M7SC93</accession>
<gene>
    <name evidence="8" type="ORF">BpHYR1_012519</name>
</gene>
<dbReference type="InterPro" id="IPR036028">
    <property type="entry name" value="SH3-like_dom_sf"/>
</dbReference>
<dbReference type="FunFam" id="2.30.30.40:FF:000023">
    <property type="entry name" value="RIMS-binding protein 2 isoform F"/>
    <property type="match status" value="1"/>
</dbReference>
<dbReference type="EMBL" id="REGN01001634">
    <property type="protein sequence ID" value="RNA33453.1"/>
    <property type="molecule type" value="Genomic_DNA"/>
</dbReference>
<dbReference type="InterPro" id="IPR001452">
    <property type="entry name" value="SH3_domain"/>
</dbReference>
<evidence type="ECO:0000256" key="1">
    <source>
        <dbReference type="ARBA" id="ARBA00010749"/>
    </source>
</evidence>
<dbReference type="CDD" id="cd00063">
    <property type="entry name" value="FN3"/>
    <property type="match status" value="1"/>
</dbReference>